<dbReference type="InterPro" id="IPR017937">
    <property type="entry name" value="Thioredoxin_CS"/>
</dbReference>
<evidence type="ECO:0000256" key="2">
    <source>
        <dbReference type="ARBA" id="ARBA00004319"/>
    </source>
</evidence>
<dbReference type="STRING" id="1447875.A0A2B7Y4T2"/>
<dbReference type="GO" id="GO:0005788">
    <property type="term" value="C:endoplasmic reticulum lumen"/>
    <property type="evidence" value="ECO:0007669"/>
    <property type="project" value="UniProtKB-SubCell"/>
</dbReference>
<evidence type="ECO:0000256" key="7">
    <source>
        <dbReference type="SAM" id="MobiDB-lite"/>
    </source>
</evidence>
<protein>
    <recommendedName>
        <fullName evidence="3">protein disulfide-isomerase</fullName>
        <ecNumber evidence="3">5.3.4.1</ecNumber>
    </recommendedName>
</protein>
<name>A0A2B7Y4T2_9EURO</name>
<evidence type="ECO:0000313" key="11">
    <source>
        <dbReference type="Proteomes" id="UP000223968"/>
    </source>
</evidence>
<accession>A0A2B7Y4T2</accession>
<dbReference type="EC" id="5.3.4.1" evidence="3"/>
<dbReference type="GO" id="GO:0015035">
    <property type="term" value="F:protein-disulfide reductase activity"/>
    <property type="evidence" value="ECO:0007669"/>
    <property type="project" value="TreeGrafter"/>
</dbReference>
<dbReference type="AlphaFoldDB" id="A0A2B7Y4T2"/>
<feature type="domain" description="Thioredoxin" evidence="9">
    <location>
        <begin position="11"/>
        <end position="143"/>
    </location>
</feature>
<dbReference type="InterPro" id="IPR057305">
    <property type="entry name" value="Thioredox_PDIA6_C"/>
</dbReference>
<sequence>MFTKSSAVLLIAAFLGALPVNADAIYTKKSPVLQVDSSNYDSLIARSNHASIVEFYAPWCGHCQNLKPAYEKAARNLDGLAKVAAVNCDDDANKPLCGQMGVQGFPTLKVITPSKKAGKPRVEDYNGARTAKAIVDYVVERIPNHVKRVTDKDFDGWLKEANDTAKAILFTEKGTTSALLRSFAIDYLGSIHFAQIRSKETSAVETFGIDKFPTLVLLPGGEKEALSYSGEMKKKPMSEFLSQVAEPNPDPAPTKSKKSTKSTTSTASDATSTSKATESSKTGSTTASPVPPPAPPLPALYTTTDFRKACLSPKTGTCVLVLVSIPQSMDAEPPAVALQSFGSLAEIAHKHSLRRGNLFPFYAVPSMMEDVDMLKKKLELKQDGVVEVIAINAKRGWWRRYDPGENEDFSITKLESWIDQIRMGEGAKNKLPEGVVPDEEEEVEEPQKETEKTEKEAEKEAEKETEKEPEMESQEAEQEPIKEEPTGHSEL</sequence>
<dbReference type="Pfam" id="PF24541">
    <property type="entry name" value="Thioredox_PDIA6_C"/>
    <property type="match status" value="1"/>
</dbReference>
<evidence type="ECO:0000256" key="8">
    <source>
        <dbReference type="SAM" id="SignalP"/>
    </source>
</evidence>
<organism evidence="10 11">
    <name type="scientific">Helicocarpus griseus UAMH5409</name>
    <dbReference type="NCBI Taxonomy" id="1447875"/>
    <lineage>
        <taxon>Eukaryota</taxon>
        <taxon>Fungi</taxon>
        <taxon>Dikarya</taxon>
        <taxon>Ascomycota</taxon>
        <taxon>Pezizomycotina</taxon>
        <taxon>Eurotiomycetes</taxon>
        <taxon>Eurotiomycetidae</taxon>
        <taxon>Onygenales</taxon>
        <taxon>Ajellomycetaceae</taxon>
        <taxon>Helicocarpus</taxon>
    </lineage>
</organism>
<dbReference type="InterPro" id="IPR013766">
    <property type="entry name" value="Thioredoxin_domain"/>
</dbReference>
<dbReference type="PANTHER" id="PTHR45815">
    <property type="entry name" value="PROTEIN DISULFIDE-ISOMERASE A6"/>
    <property type="match status" value="1"/>
</dbReference>
<dbReference type="Proteomes" id="UP000223968">
    <property type="component" value="Unassembled WGS sequence"/>
</dbReference>
<dbReference type="GO" id="GO:0003756">
    <property type="term" value="F:protein disulfide isomerase activity"/>
    <property type="evidence" value="ECO:0007669"/>
    <property type="project" value="UniProtKB-EC"/>
</dbReference>
<keyword evidence="6" id="KW-0676">Redox-active center</keyword>
<evidence type="ECO:0000313" key="10">
    <source>
        <dbReference type="EMBL" id="PGH16031.1"/>
    </source>
</evidence>
<feature type="compositionally biased region" description="Low complexity" evidence="7">
    <location>
        <begin position="261"/>
        <end position="288"/>
    </location>
</feature>
<feature type="compositionally biased region" description="Pro residues" evidence="7">
    <location>
        <begin position="289"/>
        <end position="298"/>
    </location>
</feature>
<evidence type="ECO:0000256" key="6">
    <source>
        <dbReference type="ARBA" id="ARBA00023284"/>
    </source>
</evidence>
<dbReference type="PANTHER" id="PTHR45815:SF3">
    <property type="entry name" value="PROTEIN DISULFIDE-ISOMERASE A6"/>
    <property type="match status" value="1"/>
</dbReference>
<comment type="catalytic activity">
    <reaction evidence="1">
        <text>Catalyzes the rearrangement of -S-S- bonds in proteins.</text>
        <dbReference type="EC" id="5.3.4.1"/>
    </reaction>
</comment>
<dbReference type="PRINTS" id="PR00421">
    <property type="entry name" value="THIOREDOXIN"/>
</dbReference>
<reference evidence="10 11" key="1">
    <citation type="submission" date="2017-10" db="EMBL/GenBank/DDBJ databases">
        <title>Comparative genomics in systemic dimorphic fungi from Ajellomycetaceae.</title>
        <authorList>
            <person name="Munoz J.F."/>
            <person name="Mcewen J.G."/>
            <person name="Clay O.K."/>
            <person name="Cuomo C.A."/>
        </authorList>
    </citation>
    <scope>NUCLEOTIDE SEQUENCE [LARGE SCALE GENOMIC DNA]</scope>
    <source>
        <strain evidence="10 11">UAMH5409</strain>
    </source>
</reference>
<keyword evidence="11" id="KW-1185">Reference proteome</keyword>
<evidence type="ECO:0000256" key="4">
    <source>
        <dbReference type="ARBA" id="ARBA00023157"/>
    </source>
</evidence>
<feature type="signal peptide" evidence="8">
    <location>
        <begin position="1"/>
        <end position="22"/>
    </location>
</feature>
<dbReference type="CDD" id="cd03002">
    <property type="entry name" value="PDI_a_MPD1_like"/>
    <property type="match status" value="1"/>
</dbReference>
<feature type="compositionally biased region" description="Basic and acidic residues" evidence="7">
    <location>
        <begin position="479"/>
        <end position="491"/>
    </location>
</feature>
<dbReference type="PROSITE" id="PS00194">
    <property type="entry name" value="THIOREDOXIN_1"/>
    <property type="match status" value="1"/>
</dbReference>
<keyword evidence="8" id="KW-0732">Signal</keyword>
<dbReference type="Pfam" id="PF00085">
    <property type="entry name" value="Thioredoxin"/>
    <property type="match status" value="1"/>
</dbReference>
<evidence type="ECO:0000256" key="3">
    <source>
        <dbReference type="ARBA" id="ARBA00012723"/>
    </source>
</evidence>
<dbReference type="SUPFAM" id="SSF52833">
    <property type="entry name" value="Thioredoxin-like"/>
    <property type="match status" value="2"/>
</dbReference>
<keyword evidence="4" id="KW-1015">Disulfide bond</keyword>
<keyword evidence="5 10" id="KW-0413">Isomerase</keyword>
<evidence type="ECO:0000256" key="1">
    <source>
        <dbReference type="ARBA" id="ARBA00001182"/>
    </source>
</evidence>
<dbReference type="Gene3D" id="3.40.30.10">
    <property type="entry name" value="Glutaredoxin"/>
    <property type="match status" value="2"/>
</dbReference>
<comment type="caution">
    <text evidence="10">The sequence shown here is derived from an EMBL/GenBank/DDBJ whole genome shotgun (WGS) entry which is preliminary data.</text>
</comment>
<evidence type="ECO:0000259" key="9">
    <source>
        <dbReference type="PROSITE" id="PS51352"/>
    </source>
</evidence>
<dbReference type="InterPro" id="IPR036249">
    <property type="entry name" value="Thioredoxin-like_sf"/>
</dbReference>
<feature type="region of interest" description="Disordered" evidence="7">
    <location>
        <begin position="243"/>
        <end position="299"/>
    </location>
</feature>
<evidence type="ECO:0000256" key="5">
    <source>
        <dbReference type="ARBA" id="ARBA00023235"/>
    </source>
</evidence>
<dbReference type="GO" id="GO:0034976">
    <property type="term" value="P:response to endoplasmic reticulum stress"/>
    <property type="evidence" value="ECO:0007669"/>
    <property type="project" value="TreeGrafter"/>
</dbReference>
<gene>
    <name evidence="10" type="ORF">AJ79_02011</name>
</gene>
<proteinExistence type="predicted"/>
<feature type="region of interest" description="Disordered" evidence="7">
    <location>
        <begin position="428"/>
        <end position="491"/>
    </location>
</feature>
<feature type="chain" id="PRO_5012202885" description="protein disulfide-isomerase" evidence="8">
    <location>
        <begin position="23"/>
        <end position="491"/>
    </location>
</feature>
<dbReference type="EMBL" id="PDNB01000020">
    <property type="protein sequence ID" value="PGH16031.1"/>
    <property type="molecule type" value="Genomic_DNA"/>
</dbReference>
<feature type="compositionally biased region" description="Basic and acidic residues" evidence="7">
    <location>
        <begin position="445"/>
        <end position="470"/>
    </location>
</feature>
<dbReference type="OrthoDB" id="10264505at2759"/>
<dbReference type="PROSITE" id="PS51352">
    <property type="entry name" value="THIOREDOXIN_2"/>
    <property type="match status" value="1"/>
</dbReference>
<comment type="subcellular location">
    <subcellularLocation>
        <location evidence="2">Endoplasmic reticulum lumen</location>
    </subcellularLocation>
</comment>